<reference evidence="2 3" key="1">
    <citation type="submission" date="2018-06" db="EMBL/GenBank/DDBJ databases">
        <title>Fusarium incarnatum-equiseti species complex species 28.</title>
        <authorList>
            <person name="Gardiner D.M."/>
        </authorList>
    </citation>
    <scope>NUCLEOTIDE SEQUENCE [LARGE SCALE GENOMIC DNA]</scope>
    <source>
        <strain evidence="2 3">FIESC_28</strain>
    </source>
</reference>
<feature type="compositionally biased region" description="Low complexity" evidence="1">
    <location>
        <begin position="17"/>
        <end position="32"/>
    </location>
</feature>
<dbReference type="GeneID" id="41996711"/>
<feature type="region of interest" description="Disordered" evidence="1">
    <location>
        <begin position="1"/>
        <end position="92"/>
    </location>
</feature>
<feature type="region of interest" description="Disordered" evidence="1">
    <location>
        <begin position="162"/>
        <end position="199"/>
    </location>
</feature>
<feature type="compositionally biased region" description="Polar residues" evidence="1">
    <location>
        <begin position="373"/>
        <end position="383"/>
    </location>
</feature>
<feature type="compositionally biased region" description="Polar residues" evidence="1">
    <location>
        <begin position="301"/>
        <end position="311"/>
    </location>
</feature>
<keyword evidence="3" id="KW-1185">Reference proteome</keyword>
<feature type="compositionally biased region" description="Acidic residues" evidence="1">
    <location>
        <begin position="247"/>
        <end position="257"/>
    </location>
</feature>
<dbReference type="AlphaFoldDB" id="A0A366REQ9"/>
<feature type="compositionally biased region" description="Polar residues" evidence="1">
    <location>
        <begin position="651"/>
        <end position="660"/>
    </location>
</feature>
<dbReference type="Proteomes" id="UP000253153">
    <property type="component" value="Unassembled WGS sequence"/>
</dbReference>
<name>A0A366REQ9_9HYPO</name>
<evidence type="ECO:0000256" key="1">
    <source>
        <dbReference type="SAM" id="MobiDB-lite"/>
    </source>
</evidence>
<dbReference type="EMBL" id="QKXC01000153">
    <property type="protein sequence ID" value="RBR15633.1"/>
    <property type="molecule type" value="Genomic_DNA"/>
</dbReference>
<feature type="region of interest" description="Disordered" evidence="1">
    <location>
        <begin position="221"/>
        <end position="324"/>
    </location>
</feature>
<feature type="region of interest" description="Disordered" evidence="1">
    <location>
        <begin position="721"/>
        <end position="757"/>
    </location>
</feature>
<feature type="region of interest" description="Disordered" evidence="1">
    <location>
        <begin position="647"/>
        <end position="671"/>
    </location>
</feature>
<comment type="caution">
    <text evidence="2">The sequence shown here is derived from an EMBL/GenBank/DDBJ whole genome shotgun (WGS) entry which is preliminary data.</text>
</comment>
<feature type="compositionally biased region" description="Acidic residues" evidence="1">
    <location>
        <begin position="269"/>
        <end position="299"/>
    </location>
</feature>
<feature type="compositionally biased region" description="Polar residues" evidence="1">
    <location>
        <begin position="163"/>
        <end position="175"/>
    </location>
</feature>
<proteinExistence type="predicted"/>
<sequence>MNDKNNNTKTPEYSRGAPTSATFFAAFPSSPSDLPRPSTMPPRTLRDTPFYRTVDNPYSFHSFEDSSREQTPYYRTADNPYSFHSFEDSSREQTPYYRTADNSYSFHSFEDNSREQTPSYRTADNPYNPFREEVSREQAPVYNTSSTRGSFLDLALSSGVRMNDSTLPSSITPYTEASRAARPTTPAESKKHKSMIVHEDEERAAELRELRDLYNLDLMSREEPEKKRSPNLMSTDESDSDYLYPDTESEPESEFFEEQERNSSPIPDCTDDESDDDYTAPDSDSDSESESGTEAEAEPSQEQGNEMSLSIGQELRSVSPPGFAWFRPHIPSWNDLGPRDDDMLYNDLFDLVPAPPLSPYMPPTAPCTPTPPQEQEQIRSSSPIDDDSLTTLGKALGKASRSLDVGSLDTMSQAFEKALGKHQPEDLEDLSSAKPSLSQDLEKKMVTRIGAYDLNIEKLGKEVRDHCDRIRERCDRLEREKRDRDNAGPPTFQELVDAVFPGPGIPLHEREKVKLERCSRLAERYQERFGISGNATAGPSQEQEKKTSLNSKLDEMIRQEREKLHELKADREVNRARCLADVSAWLFSPGARPRLPSPKPNNAVGMSLKEAGREIDALLTEHRAEEEKDALPDYETDMELGDDLLEGQESLPASPSSSQGQKRKRSASFHERSFFENLEKMRKHVRESVEHERKRRKARDQSFQGCMNKLYPADSEIWKIGDEPIQVRSPKPKESRSDEDLGNGDRTSSREYLWDEKELRGSEDSIDGLSTRGLPDMPAFVGMSPFAGMPPMPTLPPFPTMPALPNDSLSNIGLKKYPITRPASLTLPQSMQFYHAVSLTASCDHRPWRPETEILEAVSDKPFSEWADITGVREFIHDELSRFGCSKVTVEACRVTGEENFRLMVFMPKRVHQWNLSLSRYRISNRLSLWGITDVKVEIWETDFHLQVI</sequence>
<feature type="region of interest" description="Disordered" evidence="1">
    <location>
        <begin position="530"/>
        <end position="549"/>
    </location>
</feature>
<gene>
    <name evidence="2" type="ORF">FIESC28_07274</name>
</gene>
<protein>
    <submittedName>
        <fullName evidence="2">Uncharacterized protein</fullName>
    </submittedName>
</protein>
<organism evidence="2 3">
    <name type="scientific">Fusarium coffeatum</name>
    <dbReference type="NCBI Taxonomy" id="231269"/>
    <lineage>
        <taxon>Eukaryota</taxon>
        <taxon>Fungi</taxon>
        <taxon>Dikarya</taxon>
        <taxon>Ascomycota</taxon>
        <taxon>Pezizomycotina</taxon>
        <taxon>Sordariomycetes</taxon>
        <taxon>Hypocreomycetidae</taxon>
        <taxon>Hypocreales</taxon>
        <taxon>Nectriaceae</taxon>
        <taxon>Fusarium</taxon>
        <taxon>Fusarium incarnatum-equiseti species complex</taxon>
    </lineage>
</organism>
<dbReference type="RefSeq" id="XP_031014531.1">
    <property type="nucleotide sequence ID" value="XM_031161415.1"/>
</dbReference>
<accession>A0A366REQ9</accession>
<feature type="region of interest" description="Disordered" evidence="1">
    <location>
        <begin position="355"/>
        <end position="388"/>
    </location>
</feature>
<feature type="compositionally biased region" description="Pro residues" evidence="1">
    <location>
        <begin position="355"/>
        <end position="372"/>
    </location>
</feature>
<evidence type="ECO:0000313" key="3">
    <source>
        <dbReference type="Proteomes" id="UP000253153"/>
    </source>
</evidence>
<feature type="region of interest" description="Disordered" evidence="1">
    <location>
        <begin position="108"/>
        <end position="128"/>
    </location>
</feature>
<feature type="compositionally biased region" description="Basic and acidic residues" evidence="1">
    <location>
        <begin position="747"/>
        <end position="757"/>
    </location>
</feature>
<feature type="compositionally biased region" description="Polar residues" evidence="1">
    <location>
        <begin position="1"/>
        <end position="11"/>
    </location>
</feature>
<evidence type="ECO:0000313" key="2">
    <source>
        <dbReference type="EMBL" id="RBR15633.1"/>
    </source>
</evidence>